<dbReference type="PRINTS" id="PR00092">
    <property type="entry name" value="TYROSINASE"/>
</dbReference>
<dbReference type="Proteomes" id="UP001620626">
    <property type="component" value="Unassembled WGS sequence"/>
</dbReference>
<dbReference type="Pfam" id="PF00264">
    <property type="entry name" value="Tyrosinase"/>
    <property type="match status" value="1"/>
</dbReference>
<feature type="coiled-coil region" evidence="2">
    <location>
        <begin position="143"/>
        <end position="174"/>
    </location>
</feature>
<dbReference type="Gene3D" id="1.10.1280.10">
    <property type="entry name" value="Di-copper center containing domain from catechol oxidase"/>
    <property type="match status" value="1"/>
</dbReference>
<feature type="region of interest" description="Disordered" evidence="3">
    <location>
        <begin position="199"/>
        <end position="219"/>
    </location>
</feature>
<dbReference type="PROSITE" id="PS00497">
    <property type="entry name" value="TYROSINASE_1"/>
    <property type="match status" value="1"/>
</dbReference>
<feature type="compositionally biased region" description="Low complexity" evidence="3">
    <location>
        <begin position="199"/>
        <end position="211"/>
    </location>
</feature>
<protein>
    <recommendedName>
        <fullName evidence="5 6">Tyrosinase copper-binding domain-containing protein</fullName>
    </recommendedName>
</protein>
<feature type="signal peptide" evidence="4">
    <location>
        <begin position="1"/>
        <end position="27"/>
    </location>
</feature>
<evidence type="ECO:0000259" key="6">
    <source>
        <dbReference type="PROSITE" id="PS00498"/>
    </source>
</evidence>
<dbReference type="AlphaFoldDB" id="A0ABD2KIP0"/>
<organism evidence="7 8">
    <name type="scientific">Heterodera trifolii</name>
    <dbReference type="NCBI Taxonomy" id="157864"/>
    <lineage>
        <taxon>Eukaryota</taxon>
        <taxon>Metazoa</taxon>
        <taxon>Ecdysozoa</taxon>
        <taxon>Nematoda</taxon>
        <taxon>Chromadorea</taxon>
        <taxon>Rhabditida</taxon>
        <taxon>Tylenchina</taxon>
        <taxon>Tylenchomorpha</taxon>
        <taxon>Tylenchoidea</taxon>
        <taxon>Heteroderidae</taxon>
        <taxon>Heteroderinae</taxon>
        <taxon>Heterodera</taxon>
    </lineage>
</organism>
<dbReference type="InterPro" id="IPR050316">
    <property type="entry name" value="Tyrosinase/Hemocyanin"/>
</dbReference>
<evidence type="ECO:0000259" key="5">
    <source>
        <dbReference type="PROSITE" id="PS00497"/>
    </source>
</evidence>
<evidence type="ECO:0000256" key="1">
    <source>
        <dbReference type="ARBA" id="ARBA00022723"/>
    </source>
</evidence>
<dbReference type="InterPro" id="IPR002227">
    <property type="entry name" value="Tyrosinase_Cu-bd"/>
</dbReference>
<comment type="caution">
    <text evidence="7">The sequence shown here is derived from an EMBL/GenBank/DDBJ whole genome shotgun (WGS) entry which is preliminary data.</text>
</comment>
<keyword evidence="1" id="KW-0479">Metal-binding</keyword>
<dbReference type="InterPro" id="IPR008922">
    <property type="entry name" value="Di-copper_centre_dom_sf"/>
</dbReference>
<feature type="domain" description="Tyrosinase copper-binding" evidence="6">
    <location>
        <begin position="495"/>
        <end position="506"/>
    </location>
</feature>
<dbReference type="PANTHER" id="PTHR11474:SF50">
    <property type="entry name" value="TYROSINASE COPPER-BINDING DOMAIN-CONTAINING PROTEIN"/>
    <property type="match status" value="1"/>
</dbReference>
<evidence type="ECO:0000256" key="2">
    <source>
        <dbReference type="SAM" id="Coils"/>
    </source>
</evidence>
<dbReference type="PANTHER" id="PTHR11474">
    <property type="entry name" value="TYROSINASE FAMILY MEMBER"/>
    <property type="match status" value="1"/>
</dbReference>
<accession>A0ABD2KIP0</accession>
<keyword evidence="4" id="KW-0732">Signal</keyword>
<evidence type="ECO:0000256" key="3">
    <source>
        <dbReference type="SAM" id="MobiDB-lite"/>
    </source>
</evidence>
<keyword evidence="8" id="KW-1185">Reference proteome</keyword>
<keyword evidence="2" id="KW-0175">Coiled coil</keyword>
<name>A0ABD2KIP0_9BILA</name>
<proteinExistence type="predicted"/>
<dbReference type="SUPFAM" id="SSF48056">
    <property type="entry name" value="Di-copper centre-containing domain"/>
    <property type="match status" value="1"/>
</dbReference>
<sequence>MTKKCLSFVSPSLFLLLLNWLAVPSFAQSWTYRRNYVLERNESWGNGHIYLIREEQPFFRVYHPRHAKVTPPSEERQRFAAPLPSVGGGNGSMAPPPRRGDPLEFELREEKGSDMRLRAAAVFWRNRNKHLHNAKSWDGEGTRRRAKRTVEDYAAQLEERRTNFRTDIARMERMDMPEQIVDKEFVIKLDDFEQSTMDNENQNGMGNANGNAKDGPMDENAPRMEVLARNQTRATAKFGHHNLPKGEVKDSVRWPWQIWPFMHCLTMACVCPLFRGTTFGSECILPNGKPLKRAVRKEFRQYTREELQLFLETMRRFKSSGLYRRFGMIHRRSGVHSGPAFLVWHREFLKRLELVFRALHPENSEPILGLPYWDSTLDHDLPAPEDSVMFSEYLLGEPDEAGFVTNGLFANWTTMDGRHSFQRMFGDQDDGEFINDARIDWVMTQDIVESVMAFSLPTQNCINYEVDDRFLEYSHDYVHYFISGDMQERFSSSNDPIFFMHHGFIDSIWEHWRQNKQSRLQRETDFPRNNAACAPRWHFSEEFMPMLQPLWNIDVLSNNYTDNMYEFVPRPSCARTGNSAECGSRDYLWCDSRTNGGHVVCTSKIKPGGNCAGFEWSAEVCYGGSQCVEGRCTKAKTMYKKNDEGKAKKMDDNGMAFRRGGAERGDGWHSTIKNGVYAQLSPPPVQL</sequence>
<reference evidence="7 8" key="1">
    <citation type="submission" date="2024-10" db="EMBL/GenBank/DDBJ databases">
        <authorList>
            <person name="Kim D."/>
        </authorList>
    </citation>
    <scope>NUCLEOTIDE SEQUENCE [LARGE SCALE GENOMIC DNA]</scope>
    <source>
        <strain evidence="7">BH-2024</strain>
    </source>
</reference>
<evidence type="ECO:0000313" key="8">
    <source>
        <dbReference type="Proteomes" id="UP001620626"/>
    </source>
</evidence>
<feature type="chain" id="PRO_5044765886" description="Tyrosinase copper-binding domain-containing protein" evidence="4">
    <location>
        <begin position="28"/>
        <end position="687"/>
    </location>
</feature>
<feature type="domain" description="Tyrosinase copper-binding" evidence="5">
    <location>
        <begin position="336"/>
        <end position="353"/>
    </location>
</feature>
<evidence type="ECO:0000313" key="7">
    <source>
        <dbReference type="EMBL" id="KAL3102795.1"/>
    </source>
</evidence>
<dbReference type="EMBL" id="JBICBT010000749">
    <property type="protein sequence ID" value="KAL3102795.1"/>
    <property type="molecule type" value="Genomic_DNA"/>
</dbReference>
<gene>
    <name evidence="7" type="ORF">niasHT_021462</name>
</gene>
<evidence type="ECO:0000256" key="4">
    <source>
        <dbReference type="SAM" id="SignalP"/>
    </source>
</evidence>
<dbReference type="GO" id="GO:0046872">
    <property type="term" value="F:metal ion binding"/>
    <property type="evidence" value="ECO:0007669"/>
    <property type="project" value="UniProtKB-KW"/>
</dbReference>
<dbReference type="PROSITE" id="PS00498">
    <property type="entry name" value="TYROSINASE_2"/>
    <property type="match status" value="1"/>
</dbReference>